<reference evidence="1 2" key="1">
    <citation type="journal article" date="2020" name="bioRxiv">
        <title>Sequence and annotation of 42 cannabis genomes reveals extensive copy number variation in cannabinoid synthesis and pathogen resistance genes.</title>
        <authorList>
            <person name="Mckernan K.J."/>
            <person name="Helbert Y."/>
            <person name="Kane L.T."/>
            <person name="Ebling H."/>
            <person name="Zhang L."/>
            <person name="Liu B."/>
            <person name="Eaton Z."/>
            <person name="Mclaughlin S."/>
            <person name="Kingan S."/>
            <person name="Baybayan P."/>
            <person name="Concepcion G."/>
            <person name="Jordan M."/>
            <person name="Riva A."/>
            <person name="Barbazuk W."/>
            <person name="Harkins T."/>
        </authorList>
    </citation>
    <scope>NUCLEOTIDE SEQUENCE [LARGE SCALE GENOMIC DNA]</scope>
    <source>
        <strain evidence="2">cv. Jamaican Lion 4</strain>
        <tissue evidence="1">Leaf</tissue>
    </source>
</reference>
<dbReference type="Proteomes" id="UP000583929">
    <property type="component" value="Unassembled WGS sequence"/>
</dbReference>
<dbReference type="PANTHER" id="PTHR46971">
    <property type="entry name" value="CALCINEURIN B SUBUNIT (PROTEIN PHOSPHATASE 2B REGULATORY SUBUNIT)-LIKE PROTEIN"/>
    <property type="match status" value="1"/>
</dbReference>
<comment type="caution">
    <text evidence="1">The sequence shown here is derived from an EMBL/GenBank/DDBJ whole genome shotgun (WGS) entry which is preliminary data.</text>
</comment>
<dbReference type="PANTHER" id="PTHR46971:SF1">
    <property type="entry name" value="CALCINEURIN B SUBUNIT (PROTEIN PHOSPHATASE 2B REGULATORY SUBUNIT)-LIKE PROTEIN"/>
    <property type="match status" value="1"/>
</dbReference>
<sequence>FRLADSSVGNVELDGGDPPLVGEETILWEAFINVFSGLSNSHEIISPQEILFMYQRIFQLYRISKGFISANEFISIFEFAMNPLSWRVLIQVLQEIGNTRKSYLMLDNFIKVLGGIGLKVKSPTLQPRQQLLNNQHLYKFECKVFKFQYNRCVMAWDSCSLSSHHPIYLKINPNCLQSPVFWF</sequence>
<name>A0A7J6I9D1_CANSA</name>
<dbReference type="InterPro" id="IPR011992">
    <property type="entry name" value="EF-hand-dom_pair"/>
</dbReference>
<keyword evidence="2" id="KW-1185">Reference proteome</keyword>
<gene>
    <name evidence="1" type="ORF">G4B88_007926</name>
</gene>
<dbReference type="SUPFAM" id="SSF47473">
    <property type="entry name" value="EF-hand"/>
    <property type="match status" value="1"/>
</dbReference>
<protein>
    <submittedName>
        <fullName evidence="1">Uncharacterized protein</fullName>
    </submittedName>
</protein>
<proteinExistence type="predicted"/>
<evidence type="ECO:0000313" key="2">
    <source>
        <dbReference type="Proteomes" id="UP000583929"/>
    </source>
</evidence>
<dbReference type="AlphaFoldDB" id="A0A7J6I9D1"/>
<organism evidence="1 2">
    <name type="scientific">Cannabis sativa</name>
    <name type="common">Hemp</name>
    <name type="synonym">Marijuana</name>
    <dbReference type="NCBI Taxonomy" id="3483"/>
    <lineage>
        <taxon>Eukaryota</taxon>
        <taxon>Viridiplantae</taxon>
        <taxon>Streptophyta</taxon>
        <taxon>Embryophyta</taxon>
        <taxon>Tracheophyta</taxon>
        <taxon>Spermatophyta</taxon>
        <taxon>Magnoliopsida</taxon>
        <taxon>eudicotyledons</taxon>
        <taxon>Gunneridae</taxon>
        <taxon>Pentapetalae</taxon>
        <taxon>rosids</taxon>
        <taxon>fabids</taxon>
        <taxon>Rosales</taxon>
        <taxon>Cannabaceae</taxon>
        <taxon>Cannabis</taxon>
    </lineage>
</organism>
<evidence type="ECO:0000313" key="1">
    <source>
        <dbReference type="EMBL" id="KAF4403280.1"/>
    </source>
</evidence>
<dbReference type="EMBL" id="JAATIQ010000004">
    <property type="protein sequence ID" value="KAF4403280.1"/>
    <property type="molecule type" value="Genomic_DNA"/>
</dbReference>
<feature type="non-terminal residue" evidence="1">
    <location>
        <position position="1"/>
    </location>
</feature>
<accession>A0A7J6I9D1</accession>